<feature type="compositionally biased region" description="Low complexity" evidence="1">
    <location>
        <begin position="895"/>
        <end position="905"/>
    </location>
</feature>
<feature type="compositionally biased region" description="Polar residues" evidence="1">
    <location>
        <begin position="913"/>
        <end position="925"/>
    </location>
</feature>
<feature type="region of interest" description="Disordered" evidence="1">
    <location>
        <begin position="192"/>
        <end position="697"/>
    </location>
</feature>
<name>A0ABN7T729_OIKDI</name>
<reference evidence="2 3" key="1">
    <citation type="submission" date="2021-04" db="EMBL/GenBank/DDBJ databases">
        <authorList>
            <person name="Bliznina A."/>
        </authorList>
    </citation>
    <scope>NUCLEOTIDE SEQUENCE [LARGE SCALE GENOMIC DNA]</scope>
</reference>
<keyword evidence="3" id="KW-1185">Reference proteome</keyword>
<feature type="compositionally biased region" description="Basic and acidic residues" evidence="1">
    <location>
        <begin position="667"/>
        <end position="676"/>
    </location>
</feature>
<evidence type="ECO:0000313" key="2">
    <source>
        <dbReference type="EMBL" id="CAG5112815.1"/>
    </source>
</evidence>
<feature type="compositionally biased region" description="Low complexity" evidence="1">
    <location>
        <begin position="789"/>
        <end position="799"/>
    </location>
</feature>
<feature type="compositionally biased region" description="Basic and acidic residues" evidence="1">
    <location>
        <begin position="63"/>
        <end position="75"/>
    </location>
</feature>
<feature type="compositionally biased region" description="Polar residues" evidence="1">
    <location>
        <begin position="131"/>
        <end position="140"/>
    </location>
</feature>
<feature type="compositionally biased region" description="Basic and acidic residues" evidence="1">
    <location>
        <begin position="852"/>
        <end position="863"/>
    </location>
</feature>
<feature type="compositionally biased region" description="Basic and acidic residues" evidence="1">
    <location>
        <begin position="1363"/>
        <end position="1375"/>
    </location>
</feature>
<feature type="region of interest" description="Disordered" evidence="1">
    <location>
        <begin position="113"/>
        <end position="155"/>
    </location>
</feature>
<feature type="compositionally biased region" description="Low complexity" evidence="1">
    <location>
        <begin position="648"/>
        <end position="666"/>
    </location>
</feature>
<feature type="compositionally biased region" description="Basic and acidic residues" evidence="1">
    <location>
        <begin position="400"/>
        <end position="414"/>
    </location>
</feature>
<feature type="compositionally biased region" description="Basic and acidic residues" evidence="1">
    <location>
        <begin position="879"/>
        <end position="888"/>
    </location>
</feature>
<feature type="compositionally biased region" description="Basic and acidic residues" evidence="1">
    <location>
        <begin position="814"/>
        <end position="823"/>
    </location>
</feature>
<feature type="region of interest" description="Disordered" evidence="1">
    <location>
        <begin position="1"/>
        <end position="95"/>
    </location>
</feature>
<organism evidence="2 3">
    <name type="scientific">Oikopleura dioica</name>
    <name type="common">Tunicate</name>
    <dbReference type="NCBI Taxonomy" id="34765"/>
    <lineage>
        <taxon>Eukaryota</taxon>
        <taxon>Metazoa</taxon>
        <taxon>Chordata</taxon>
        <taxon>Tunicata</taxon>
        <taxon>Appendicularia</taxon>
        <taxon>Copelata</taxon>
        <taxon>Oikopleuridae</taxon>
        <taxon>Oikopleura</taxon>
    </lineage>
</organism>
<feature type="compositionally biased region" description="Polar residues" evidence="1">
    <location>
        <begin position="1025"/>
        <end position="1045"/>
    </location>
</feature>
<feature type="compositionally biased region" description="Polar residues" evidence="1">
    <location>
        <begin position="677"/>
        <end position="691"/>
    </location>
</feature>
<gene>
    <name evidence="2" type="ORF">OKIOD_LOCUS15754</name>
</gene>
<feature type="compositionally biased region" description="Low complexity" evidence="1">
    <location>
        <begin position="498"/>
        <end position="514"/>
    </location>
</feature>
<accession>A0ABN7T729</accession>
<proteinExistence type="predicted"/>
<feature type="compositionally biased region" description="Basic and acidic residues" evidence="1">
    <location>
        <begin position="1055"/>
        <end position="1080"/>
    </location>
</feature>
<sequence length="1523" mass="168032">MSQSDTIPAVISLLSSDDDAGPSKPQASSSKDKPKKKITRKKRAPGKKTKNAKNLSSKSATGKTDEKAEQLKHNDLGNSKTLIKTVPFPASPAKKPLIEDKDGILKQFEALSAAQKRESPLRSAVKDMTDFGTSGASVSSTENENTEENDKPSEYAKLFADDDVQDIVSSSLCSDSGDVSDMMFESIFNEKYPPTKESLTFHPSDHYTSPVSDAKSKSSSNPMASNVSTMSPLPLSKKSTLPDSSSTPSKPQRRPITITNSPEGSPIGLLSSPESDSTPGSTTAQKKTPESKTRKYVESPKKTENIPLRSALKRPGEQRKTMTCSIPGLPEFSLPETKKKRKISLDEYKAKNKGTSQKNSSKNPGTNSLPAKTAETIDKMPSFYETDDDLETPTSSSKTAKKDSPPKSAIDHFRNYNSYKIPTEPQPFTPIVPKASEVPVANLVEKKDLPAQINGDATSGKDRRRKSSRQDEKKGEKATQKDAANLPAPRRSPRKKAQATSTSASAKSSLNNLSCLKRPKKSPVQKAIDASISAQGNAVTRTTDSGKTAELVETSPIKAKPNLNNESSEKINNAKIKRRSKGASRSLDMSEDSVSLKSPRAANNDDQEDPPKKKSRPRVELQTAAYRQSHPTPVVDLLSSPKKDVVIPPKTTSASSAESKSSPPKAQADKIADNANEKSMSASTSSNQEVIKSNKRPKLILSTSPEGELVSRVNIVFVGTIFDSKRGVLQKSSEKEAKNKNPDEPIFTSVLDELEEDDVESAPIDFGSSLSKEPQIQVKASEVPIATVQSQSPSSQNKPPATPTLVTPAGPRTQAEKVKEKPINLRVQQIAEEEEEYKEPDSIDDDLPLEVFVEKRDNKEQAKKKLSVPGENKQRKKNTQSDDKENRGIKKTNASKVVVENNVSKSNEKSKNLSAKTPATKTSVAKTLPSKPKKQKSDGENKTRKKEKRRSTTTPKNGLAKTPQKSAPSGRPQTEVVNAGTILDSDEERELEESKRMTEMFIKIKQEKGLSFSQDIERTRAAIGESSSNQGGPTSDPAASNSDTSGFKPDPSNSGDDKAFKELQQKVDDFGGKFDARSESETPGFLPMFQKGDIPACKSTKKDKKYFDDLVANPQLLPEHKATESFYKGEDYSIEMPNEKHDPVLRAKLQKEFDVVEVERNKRKEKFGYYEDRNFQPGSADEKEMKKARDAFIEIDQKYASLDAELNGPPVIKDLQLEACKETDDNLFMMRKTVPFMAPYRYDNNEVKKAHYQQWRKDESGKYKPRKMEIERDSKLWEPAKSIAAGRRHCQRGNEIEDGHTNLMTSSYSTINSKISQLISWKKNDLKEKFDQMFPEPSYDPGVLLRSASKPVENPLPPATNEGAEKKKDDIKDEDPPGFSSDEDDKPDDNKIRAKVTFNNPQTPQTSRVTVDMSISPLSPAIVPPVRKESRSKSLGSVNITREVNLEKDPERRKSFSVDSARNVNFTQRPGEVKITFTNADDKPSSSTLECEDLVVVDNLHKHRQVTVSKKTFVKGADLSIKK</sequence>
<evidence type="ECO:0000313" key="3">
    <source>
        <dbReference type="Proteomes" id="UP001158576"/>
    </source>
</evidence>
<feature type="compositionally biased region" description="Polar residues" evidence="1">
    <location>
        <begin position="963"/>
        <end position="976"/>
    </location>
</feature>
<feature type="compositionally biased region" description="Basic and acidic residues" evidence="1">
    <location>
        <begin position="992"/>
        <end position="1008"/>
    </location>
</feature>
<evidence type="ECO:0000256" key="1">
    <source>
        <dbReference type="SAM" id="MobiDB-lite"/>
    </source>
</evidence>
<feature type="compositionally biased region" description="Basic and acidic residues" evidence="1">
    <location>
        <begin position="468"/>
        <end position="480"/>
    </location>
</feature>
<feature type="compositionally biased region" description="Polar residues" evidence="1">
    <location>
        <begin position="272"/>
        <end position="286"/>
    </location>
</feature>
<feature type="region of interest" description="Disordered" evidence="1">
    <location>
        <begin position="1332"/>
        <end position="1413"/>
    </location>
</feature>
<feature type="compositionally biased region" description="Basic residues" evidence="1">
    <location>
        <begin position="33"/>
        <end position="51"/>
    </location>
</feature>
<feature type="region of interest" description="Disordered" evidence="1">
    <location>
        <begin position="758"/>
        <end position="1093"/>
    </location>
</feature>
<feature type="compositionally biased region" description="Polar residues" evidence="1">
    <location>
        <begin position="221"/>
        <end position="250"/>
    </location>
</feature>
<dbReference type="EMBL" id="OU015567">
    <property type="protein sequence ID" value="CAG5112815.1"/>
    <property type="molecule type" value="Genomic_DNA"/>
</dbReference>
<dbReference type="Proteomes" id="UP001158576">
    <property type="component" value="Chromosome 2"/>
</dbReference>
<feature type="compositionally biased region" description="Basic and acidic residues" evidence="1">
    <location>
        <begin position="115"/>
        <end position="129"/>
    </location>
</feature>
<feature type="compositionally biased region" description="Polar residues" evidence="1">
    <location>
        <begin position="1397"/>
        <end position="1409"/>
    </location>
</feature>
<feature type="compositionally biased region" description="Polar residues" evidence="1">
    <location>
        <begin position="52"/>
        <end position="62"/>
    </location>
</feature>
<protein>
    <submittedName>
        <fullName evidence="2">Oidioi.mRNA.OKI2018_I69.chr2.g6989.t1.cds</fullName>
    </submittedName>
</protein>
<feature type="compositionally biased region" description="Acidic residues" evidence="1">
    <location>
        <begin position="831"/>
        <end position="848"/>
    </location>
</feature>
<feature type="compositionally biased region" description="Polar residues" evidence="1">
    <location>
        <begin position="532"/>
        <end position="546"/>
    </location>
</feature>
<feature type="compositionally biased region" description="Polar residues" evidence="1">
    <location>
        <begin position="353"/>
        <end position="370"/>
    </location>
</feature>
<feature type="compositionally biased region" description="Basic and acidic residues" evidence="1">
    <location>
        <begin position="287"/>
        <end position="304"/>
    </location>
</feature>